<dbReference type="Proteomes" id="UP001320972">
    <property type="component" value="Unassembled WGS sequence"/>
</dbReference>
<sequence length="155" mass="17892">MWPIDRVRSVARRIERRVVNPILLWILHSPAHWLLSGWVTVLTYEGRRSGRSFATPLLYRRAGDRVVLLTPADGTNWWKNFRGGHPLRVLVRGWQRTGTGTVETDEDVVLETVRWVASPMRRVTDPLPGRPIPSEKRLRAMADEFVVVIVSFDDE</sequence>
<reference evidence="2 3" key="1">
    <citation type="submission" date="2022-09" db="EMBL/GenBank/DDBJ databases">
        <title>Enrichment on poylsaccharides allowed isolation of novel metabolic and taxonomic groups of Haloarchaea.</title>
        <authorList>
            <person name="Sorokin D.Y."/>
            <person name="Elcheninov A.G."/>
            <person name="Khizhniak T.V."/>
            <person name="Kolganova T.V."/>
            <person name="Kublanov I.V."/>
        </authorList>
    </citation>
    <scope>NUCLEOTIDE SEQUENCE [LARGE SCALE GENOMIC DNA]</scope>
    <source>
        <strain evidence="2 3">AArc-m2/3/4</strain>
    </source>
</reference>
<dbReference type="InterPro" id="IPR004378">
    <property type="entry name" value="F420H2_quin_Rdtase"/>
</dbReference>
<protein>
    <submittedName>
        <fullName evidence="2">Nitroreductase family deazaflavin-dependent oxidoreductase</fullName>
    </submittedName>
</protein>
<evidence type="ECO:0000313" key="2">
    <source>
        <dbReference type="EMBL" id="MCU4975680.1"/>
    </source>
</evidence>
<feature type="transmembrane region" description="Helical" evidence="1">
    <location>
        <begin position="22"/>
        <end position="44"/>
    </location>
</feature>
<name>A0ABT2QL61_9EURY</name>
<evidence type="ECO:0000256" key="1">
    <source>
        <dbReference type="SAM" id="Phobius"/>
    </source>
</evidence>
<gene>
    <name evidence="2" type="ORF">OB955_23620</name>
</gene>
<accession>A0ABT2QL61</accession>
<keyword evidence="3" id="KW-1185">Reference proteome</keyword>
<dbReference type="EMBL" id="JAOPKB010000022">
    <property type="protein sequence ID" value="MCU4975680.1"/>
    <property type="molecule type" value="Genomic_DNA"/>
</dbReference>
<proteinExistence type="predicted"/>
<dbReference type="Pfam" id="PF04075">
    <property type="entry name" value="F420H2_quin_red"/>
    <property type="match status" value="1"/>
</dbReference>
<evidence type="ECO:0000313" key="3">
    <source>
        <dbReference type="Proteomes" id="UP001320972"/>
    </source>
</evidence>
<keyword evidence="1" id="KW-0812">Transmembrane</keyword>
<comment type="caution">
    <text evidence="2">The sequence shown here is derived from an EMBL/GenBank/DDBJ whole genome shotgun (WGS) entry which is preliminary data.</text>
</comment>
<keyword evidence="1" id="KW-0472">Membrane</keyword>
<dbReference type="Gene3D" id="2.30.110.10">
    <property type="entry name" value="Electron Transport, Fmn-binding Protein, Chain A"/>
    <property type="match status" value="1"/>
</dbReference>
<keyword evidence="1" id="KW-1133">Transmembrane helix</keyword>
<organism evidence="2 3">
    <name type="scientific">Natronoglomus mannanivorans</name>
    <dbReference type="NCBI Taxonomy" id="2979990"/>
    <lineage>
        <taxon>Archaea</taxon>
        <taxon>Methanobacteriati</taxon>
        <taxon>Methanobacteriota</taxon>
        <taxon>Stenosarchaea group</taxon>
        <taxon>Halobacteria</taxon>
        <taxon>Halobacteriales</taxon>
        <taxon>Natrialbaceae</taxon>
        <taxon>Natronoglomus</taxon>
    </lineage>
</organism>
<dbReference type="RefSeq" id="WP_338009325.1">
    <property type="nucleotide sequence ID" value="NZ_JAOPKB010000022.1"/>
</dbReference>
<dbReference type="InterPro" id="IPR012349">
    <property type="entry name" value="Split_barrel_FMN-bd"/>
</dbReference>